<organism evidence="1 2">
    <name type="scientific">Companilactobacillus bobalius DSM 19674</name>
    <dbReference type="NCBI Taxonomy" id="1423788"/>
    <lineage>
        <taxon>Bacteria</taxon>
        <taxon>Bacillati</taxon>
        <taxon>Bacillota</taxon>
        <taxon>Bacilli</taxon>
        <taxon>Lactobacillales</taxon>
        <taxon>Lactobacillaceae</taxon>
        <taxon>Companilactobacillus</taxon>
        <taxon>Companilactobacillus bobalius</taxon>
    </lineage>
</organism>
<dbReference type="PATRIC" id="fig|1423788.3.peg.530"/>
<dbReference type="OrthoDB" id="9778595at2"/>
<name>A0A0R1KMX5_9LACO</name>
<dbReference type="SUPFAM" id="SSF143631">
    <property type="entry name" value="ApbE-like"/>
    <property type="match status" value="1"/>
</dbReference>
<proteinExistence type="predicted"/>
<dbReference type="Pfam" id="PF02424">
    <property type="entry name" value="ApbE"/>
    <property type="match status" value="1"/>
</dbReference>
<protein>
    <submittedName>
        <fullName evidence="1">Uncharacterized protein</fullName>
    </submittedName>
</protein>
<evidence type="ECO:0000313" key="2">
    <source>
        <dbReference type="Proteomes" id="UP000051515"/>
    </source>
</evidence>
<dbReference type="Proteomes" id="UP000051515">
    <property type="component" value="Unassembled WGS sequence"/>
</dbReference>
<dbReference type="InterPro" id="IPR024932">
    <property type="entry name" value="ApbE"/>
</dbReference>
<sequence>MKNEKYYLNTKTINQMNMNFLIKLATLTTNATVMELLKVTTERIDERLQEIDRQFSAFRYDSLVSKFQRGDQKPLTSSNDFKQIYNTAILSEQMTNGIYKPYFAGKFDPSVIVKNWAIEQVFDEVLKPLLKNPEVVGVYLSGDRNIKFATKQNSDFRWEINIPNAEKDLTTYYLKNGAISTFENDEFLGNTYKMNQADNHQTTVIRSSLIEASIWALVGSSSKKEEFMSFIKHYNLTGITVDKQDNVLNFNLGSIIDNKEIVLNK</sequence>
<dbReference type="InterPro" id="IPR003374">
    <property type="entry name" value="ApbE-like_sf"/>
</dbReference>
<dbReference type="RefSeq" id="WP_056954789.1">
    <property type="nucleotide sequence ID" value="NZ_AZDY01000042.1"/>
</dbReference>
<comment type="caution">
    <text evidence="1">The sequence shown here is derived from an EMBL/GenBank/DDBJ whole genome shotgun (WGS) entry which is preliminary data.</text>
</comment>
<accession>A0A0R1KMX5</accession>
<dbReference type="STRING" id="1423788.FC78_GL000517"/>
<dbReference type="AlphaFoldDB" id="A0A0R1KMX5"/>
<gene>
    <name evidence="1" type="ORF">FC78_GL000517</name>
</gene>
<reference evidence="1 2" key="1">
    <citation type="journal article" date="2015" name="Genome Announc.">
        <title>Expanding the biotechnology potential of lactobacilli through comparative genomics of 213 strains and associated genera.</title>
        <authorList>
            <person name="Sun Z."/>
            <person name="Harris H.M."/>
            <person name="McCann A."/>
            <person name="Guo C."/>
            <person name="Argimon S."/>
            <person name="Zhang W."/>
            <person name="Yang X."/>
            <person name="Jeffery I.B."/>
            <person name="Cooney J.C."/>
            <person name="Kagawa T.F."/>
            <person name="Liu W."/>
            <person name="Song Y."/>
            <person name="Salvetti E."/>
            <person name="Wrobel A."/>
            <person name="Rasinkangas P."/>
            <person name="Parkhill J."/>
            <person name="Rea M.C."/>
            <person name="O'Sullivan O."/>
            <person name="Ritari J."/>
            <person name="Douillard F.P."/>
            <person name="Paul Ross R."/>
            <person name="Yang R."/>
            <person name="Briner A.E."/>
            <person name="Felis G.E."/>
            <person name="de Vos W.M."/>
            <person name="Barrangou R."/>
            <person name="Klaenhammer T.R."/>
            <person name="Caufield P.W."/>
            <person name="Cui Y."/>
            <person name="Zhang H."/>
            <person name="O'Toole P.W."/>
        </authorList>
    </citation>
    <scope>NUCLEOTIDE SEQUENCE [LARGE SCALE GENOMIC DNA]</scope>
    <source>
        <strain evidence="1 2">DSM 19674</strain>
    </source>
</reference>
<dbReference type="EMBL" id="AZDY01000042">
    <property type="protein sequence ID" value="KRK81466.1"/>
    <property type="molecule type" value="Genomic_DNA"/>
</dbReference>
<evidence type="ECO:0000313" key="1">
    <source>
        <dbReference type="EMBL" id="KRK81466.1"/>
    </source>
</evidence>
<keyword evidence="2" id="KW-1185">Reference proteome</keyword>
<dbReference type="Gene3D" id="3.10.520.10">
    <property type="entry name" value="ApbE-like domains"/>
    <property type="match status" value="2"/>
</dbReference>